<dbReference type="InterPro" id="IPR036188">
    <property type="entry name" value="FAD/NAD-bd_sf"/>
</dbReference>
<feature type="domain" description="FAD-dependent urate hydroxylase HpyO/Asp monooxygenase CreE-like FAD/NAD(P)-binding" evidence="1">
    <location>
        <begin position="2"/>
        <end position="143"/>
    </location>
</feature>
<sequence length="466" mass="51786">MVLRAIADRLREGDPIEIRLFESQKEVAAGIPYGAAFNDDCFVLNMQTSLLGAHPQRPEEFMDWLAGQSPSVVDGTDYIARTRMGGYLASVLQASMARLRQLGIACEIVRDEVCDMQVRGNEYLLFGTTQTYTADRVVLAPGHLKKRKPEGSGKRYIANPYHALHLVRAIPPNAKVGIVGSKLTAVDMAILLREQGVRRISMFSGSGRLPLVRGVRPPEDRLPVVRRPKGASLRSFLKAIRDQVRTMQAPAEYEAFLSGRDEAVRLAHELEQASAPRLWHALLDETKHFIDDFWQELSPFHKRLFLRKYQGLWMSYRHPMPPSNARKIAGMLADGSLTVHSGYRGASACPDGQLTVRAGDQEVIVDYLIDASGTPADVREIDSPLVANLLRNGIVARCEFGGIECEPATHRVRPLSNVYVIGQLTRGRIFYVSAIERIAIHALVIAADLMRAVTERTGTRLEEVAD</sequence>
<dbReference type="PATRIC" id="fig|28092.6.peg.4686"/>
<dbReference type="EMBL" id="LAQU01000027">
    <property type="protein sequence ID" value="KKB61963.1"/>
    <property type="molecule type" value="Genomic_DNA"/>
</dbReference>
<evidence type="ECO:0000313" key="3">
    <source>
        <dbReference type="Proteomes" id="UP000033618"/>
    </source>
</evidence>
<organism evidence="2 3">
    <name type="scientific">Robbsia andropogonis</name>
    <dbReference type="NCBI Taxonomy" id="28092"/>
    <lineage>
        <taxon>Bacteria</taxon>
        <taxon>Pseudomonadati</taxon>
        <taxon>Pseudomonadota</taxon>
        <taxon>Betaproteobacteria</taxon>
        <taxon>Burkholderiales</taxon>
        <taxon>Burkholderiaceae</taxon>
        <taxon>Robbsia</taxon>
    </lineage>
</organism>
<dbReference type="PANTHER" id="PTHR40254:SF1">
    <property type="entry name" value="BLR0577 PROTEIN"/>
    <property type="match status" value="1"/>
</dbReference>
<evidence type="ECO:0000259" key="1">
    <source>
        <dbReference type="Pfam" id="PF13454"/>
    </source>
</evidence>
<proteinExistence type="predicted"/>
<evidence type="ECO:0000313" key="2">
    <source>
        <dbReference type="EMBL" id="KKB61963.1"/>
    </source>
</evidence>
<comment type="caution">
    <text evidence="2">The sequence shown here is derived from an EMBL/GenBank/DDBJ whole genome shotgun (WGS) entry which is preliminary data.</text>
</comment>
<dbReference type="Proteomes" id="UP000033618">
    <property type="component" value="Unassembled WGS sequence"/>
</dbReference>
<protein>
    <recommendedName>
        <fullName evidence="1">FAD-dependent urate hydroxylase HpyO/Asp monooxygenase CreE-like FAD/NAD(P)-binding domain-containing protein</fullName>
    </recommendedName>
</protein>
<dbReference type="Gene3D" id="3.50.50.60">
    <property type="entry name" value="FAD/NAD(P)-binding domain"/>
    <property type="match status" value="1"/>
</dbReference>
<dbReference type="STRING" id="28092.WM40_19965"/>
<dbReference type="InterPro" id="IPR038732">
    <property type="entry name" value="HpyO/CreE_NAD-binding"/>
</dbReference>
<keyword evidence="3" id="KW-1185">Reference proteome</keyword>
<dbReference type="SUPFAM" id="SSF51905">
    <property type="entry name" value="FAD/NAD(P)-binding domain"/>
    <property type="match status" value="1"/>
</dbReference>
<gene>
    <name evidence="2" type="ORF">WM40_19965</name>
</gene>
<reference evidence="2 3" key="1">
    <citation type="submission" date="2015-03" db="EMBL/GenBank/DDBJ databases">
        <title>Draft Genome Sequence of Burkholderia andropogonis type strain ICMP2807, isolated from Sorghum bicolor.</title>
        <authorList>
            <person name="Lopes-Santos L."/>
            <person name="Castro D.B."/>
            <person name="Ottoboni L.M."/>
            <person name="Park D."/>
            <person name="Weirc B.S."/>
            <person name="Destefano S.A."/>
        </authorList>
    </citation>
    <scope>NUCLEOTIDE SEQUENCE [LARGE SCALE GENOMIC DNA]</scope>
    <source>
        <strain evidence="2 3">ICMP2807</strain>
    </source>
</reference>
<dbReference type="PANTHER" id="PTHR40254">
    <property type="entry name" value="BLR0577 PROTEIN"/>
    <property type="match status" value="1"/>
</dbReference>
<dbReference type="OrthoDB" id="101972at2"/>
<dbReference type="Pfam" id="PF13454">
    <property type="entry name" value="NAD_binding_9"/>
    <property type="match status" value="1"/>
</dbReference>
<name>A0A0F5JVS4_9BURK</name>
<dbReference type="InterPro" id="IPR052189">
    <property type="entry name" value="L-asp_N-monooxygenase_NS-form"/>
</dbReference>
<accession>A0A0F5JVS4</accession>
<dbReference type="AlphaFoldDB" id="A0A0F5JVS4"/>